<dbReference type="PROSITE" id="PS51257">
    <property type="entry name" value="PROKAR_LIPOPROTEIN"/>
    <property type="match status" value="1"/>
</dbReference>
<dbReference type="GO" id="GO:0046872">
    <property type="term" value="F:metal ion binding"/>
    <property type="evidence" value="ECO:0007669"/>
    <property type="project" value="UniProtKB-KW"/>
</dbReference>
<protein>
    <submittedName>
        <fullName evidence="6">SCO family protein</fullName>
    </submittedName>
</protein>
<evidence type="ECO:0000256" key="3">
    <source>
        <dbReference type="PIRSR" id="PIRSR603782-1"/>
    </source>
</evidence>
<dbReference type="Gene3D" id="3.40.30.10">
    <property type="entry name" value="Glutaredoxin"/>
    <property type="match status" value="1"/>
</dbReference>
<sequence length="226" mass="25718">MKRILLRNRAPLWLVLFGLSIVLAGCDRPAEQLRLEGAMVLSPPKVLSEFALKQRDLGEFTTENTKGEWSLFFFGYTRCPDVCPTELFMLSEMMRTIEKSPDSVIKTPKVVFVSVDPQRDTIDALQEYAGYYHPSFLGVTGEQDMVDKLSRSMGAIYERVYYLNGRQLMVDEEEGVPEGLEDSYLINHSASIFLLNPEGEMHAIFSTPHNPDVMVRDLATIQRAWD</sequence>
<comment type="similarity">
    <text evidence="1">Belongs to the SCO1/2 family.</text>
</comment>
<dbReference type="InterPro" id="IPR036249">
    <property type="entry name" value="Thioredoxin-like_sf"/>
</dbReference>
<feature type="binding site" evidence="3">
    <location>
        <position position="188"/>
    </location>
    <ligand>
        <name>Cu cation</name>
        <dbReference type="ChEBI" id="CHEBI:23378"/>
    </ligand>
</feature>
<evidence type="ECO:0000256" key="4">
    <source>
        <dbReference type="PIRSR" id="PIRSR603782-2"/>
    </source>
</evidence>
<keyword evidence="2 3" id="KW-0186">Copper</keyword>
<evidence type="ECO:0000256" key="2">
    <source>
        <dbReference type="ARBA" id="ARBA00023008"/>
    </source>
</evidence>
<keyword evidence="4" id="KW-1015">Disulfide bond</keyword>
<evidence type="ECO:0000259" key="5">
    <source>
        <dbReference type="PROSITE" id="PS51352"/>
    </source>
</evidence>
<dbReference type="FunFam" id="3.40.30.10:FF:000013">
    <property type="entry name" value="Blast:Protein SCO1 homolog, mitochondrial"/>
    <property type="match status" value="1"/>
</dbReference>
<evidence type="ECO:0000313" key="7">
    <source>
        <dbReference type="Proteomes" id="UP000654401"/>
    </source>
</evidence>
<feature type="domain" description="Thioredoxin" evidence="5">
    <location>
        <begin position="41"/>
        <end position="223"/>
    </location>
</feature>
<dbReference type="EMBL" id="JACNFK010000020">
    <property type="protein sequence ID" value="MBC8519318.1"/>
    <property type="molecule type" value="Genomic_DNA"/>
</dbReference>
<gene>
    <name evidence="6" type="ORF">H8D24_02790</name>
</gene>
<dbReference type="PROSITE" id="PS51352">
    <property type="entry name" value="THIOREDOXIN_2"/>
    <property type="match status" value="1"/>
</dbReference>
<dbReference type="InterPro" id="IPR013766">
    <property type="entry name" value="Thioredoxin_domain"/>
</dbReference>
<accession>A0A8J6TS81</accession>
<feature type="disulfide bond" description="Redox-active" evidence="4">
    <location>
        <begin position="79"/>
        <end position="83"/>
    </location>
</feature>
<dbReference type="PANTHER" id="PTHR12151">
    <property type="entry name" value="ELECTRON TRANSPORT PROTIN SCO1/SENC FAMILY MEMBER"/>
    <property type="match status" value="1"/>
</dbReference>
<proteinExistence type="inferred from homology"/>
<organism evidence="6 7">
    <name type="scientific">Candidatus Thiopontia autotrophica</name>
    <dbReference type="NCBI Taxonomy" id="2841688"/>
    <lineage>
        <taxon>Bacteria</taxon>
        <taxon>Pseudomonadati</taxon>
        <taxon>Pseudomonadota</taxon>
        <taxon>Gammaproteobacteria</taxon>
        <taxon>Candidatus Thiopontia</taxon>
    </lineage>
</organism>
<dbReference type="SUPFAM" id="SSF52833">
    <property type="entry name" value="Thioredoxin-like"/>
    <property type="match status" value="1"/>
</dbReference>
<keyword evidence="3" id="KW-0479">Metal-binding</keyword>
<dbReference type="InterPro" id="IPR003782">
    <property type="entry name" value="SCO1/SenC"/>
</dbReference>
<comment type="caution">
    <text evidence="6">The sequence shown here is derived from an EMBL/GenBank/DDBJ whole genome shotgun (WGS) entry which is preliminary data.</text>
</comment>
<evidence type="ECO:0000256" key="1">
    <source>
        <dbReference type="ARBA" id="ARBA00010996"/>
    </source>
</evidence>
<feature type="binding site" evidence="3">
    <location>
        <position position="79"/>
    </location>
    <ligand>
        <name>Cu cation</name>
        <dbReference type="ChEBI" id="CHEBI:23378"/>
    </ligand>
</feature>
<dbReference type="AlphaFoldDB" id="A0A8J6TS81"/>
<reference evidence="6 7" key="1">
    <citation type="submission" date="2020-08" db="EMBL/GenBank/DDBJ databases">
        <title>Bridging the membrane lipid divide: bacteria of the FCB group superphylum have the potential to synthesize archaeal ether lipids.</title>
        <authorList>
            <person name="Villanueva L."/>
            <person name="Von Meijenfeldt F.A.B."/>
            <person name="Westbye A.B."/>
            <person name="Yadav S."/>
            <person name="Hopmans E.C."/>
            <person name="Dutilh B.E."/>
            <person name="Sinninghe Damste J.S."/>
        </authorList>
    </citation>
    <scope>NUCLEOTIDE SEQUENCE [LARGE SCALE GENOMIC DNA]</scope>
    <source>
        <strain evidence="6">NIOZ-UU100</strain>
    </source>
</reference>
<dbReference type="CDD" id="cd02968">
    <property type="entry name" value="SCO"/>
    <property type="match status" value="1"/>
</dbReference>
<evidence type="ECO:0000313" key="6">
    <source>
        <dbReference type="EMBL" id="MBC8519318.1"/>
    </source>
</evidence>
<dbReference type="Proteomes" id="UP000654401">
    <property type="component" value="Unassembled WGS sequence"/>
</dbReference>
<dbReference type="Pfam" id="PF02630">
    <property type="entry name" value="SCO1-SenC"/>
    <property type="match status" value="1"/>
</dbReference>
<name>A0A8J6TS81_9GAMM</name>
<feature type="binding site" evidence="3">
    <location>
        <position position="83"/>
    </location>
    <ligand>
        <name>Cu cation</name>
        <dbReference type="ChEBI" id="CHEBI:23378"/>
    </ligand>
</feature>
<dbReference type="PANTHER" id="PTHR12151:SF25">
    <property type="entry name" value="LINALOOL DEHYDRATASE_ISOMERASE DOMAIN-CONTAINING PROTEIN"/>
    <property type="match status" value="1"/>
</dbReference>